<feature type="transmembrane region" description="Helical" evidence="1">
    <location>
        <begin position="239"/>
        <end position="260"/>
    </location>
</feature>
<accession>A0AAJ1UZR8</accession>
<evidence type="ECO:0000313" key="2">
    <source>
        <dbReference type="EMBL" id="MDJ1646018.1"/>
    </source>
</evidence>
<proteinExistence type="predicted"/>
<keyword evidence="1" id="KW-1133">Transmembrane helix</keyword>
<comment type="caution">
    <text evidence="2">The sequence shown here is derived from an EMBL/GenBank/DDBJ whole genome shotgun (WGS) entry which is preliminary data.</text>
</comment>
<dbReference type="AlphaFoldDB" id="A0AAJ1UZR8"/>
<dbReference type="Proteomes" id="UP001224428">
    <property type="component" value="Unassembled WGS sequence"/>
</dbReference>
<dbReference type="RefSeq" id="WP_283827398.1">
    <property type="nucleotide sequence ID" value="NZ_JASDDP010000024.1"/>
</dbReference>
<sequence length="424" mass="50394">MKMGGKNIFKYIKLLLIPFVSFGPFLLSIYYKSNSTFNIKYQNTNNIETNQLIKKYNNKVDVPLTFPKAKNGLIFINWVDIKNNFPLNFIPAGEQRDIILQPYLIKEYNNFSSKKMLFLQLIEQNILNQEFEYVALIKEILNKEEYATGYNKYNLQREFILMIDEFNDDIFYKKTLIKNVMPLQEQKNKLKLQSNQGFVVHEVEGKSPLIDSSINTHKINNSSFLNKFFNFFSNNSTTILSAIYSALSLATVSGIGYSVYKGIKDKKDWEDGAKQLEEDLKAKSTYTFQFETYKLNNDDFKWKVFKYSSDDINTDQNNWEEITQELIDVININNNLFTFEFKYNPKYNKNNRLIIYYEKQNKNDNNNFTLQQADYSYDIYLWNFYDKKNNMEIDVYDRHKKNKIGKLKLNKKEKHEIQIKSPSR</sequence>
<evidence type="ECO:0000256" key="1">
    <source>
        <dbReference type="SAM" id="Phobius"/>
    </source>
</evidence>
<protein>
    <recommendedName>
        <fullName evidence="4">Transmembrane protein</fullName>
    </recommendedName>
</protein>
<keyword evidence="1" id="KW-0812">Transmembrane</keyword>
<organism evidence="2 3">
    <name type="scientific">Mycoplasma phocimorsus</name>
    <dbReference type="NCBI Taxonomy" id="3045839"/>
    <lineage>
        <taxon>Bacteria</taxon>
        <taxon>Bacillati</taxon>
        <taxon>Mycoplasmatota</taxon>
        <taxon>Mollicutes</taxon>
        <taxon>Mycoplasmataceae</taxon>
        <taxon>Mycoplasma</taxon>
    </lineage>
</organism>
<evidence type="ECO:0000313" key="3">
    <source>
        <dbReference type="Proteomes" id="UP001224428"/>
    </source>
</evidence>
<evidence type="ECO:0008006" key="4">
    <source>
        <dbReference type="Google" id="ProtNLM"/>
    </source>
</evidence>
<name>A0AAJ1UZR8_9MOLU</name>
<reference evidence="2" key="1">
    <citation type="submission" date="2023-05" db="EMBL/GenBank/DDBJ databases">
        <title>Mycoplasma phocimorsus sp. nov., isolated from Scandinavian patients with seal finger or septic arthritis after contact with seals.</title>
        <authorList>
            <person name="Skafte-Holm A."/>
            <person name="Pedersen T.R."/>
            <person name="Froelund M."/>
            <person name="Stegger M."/>
            <person name="Qvortrup K."/>
            <person name="Michaels D.L."/>
            <person name="Brown D.R."/>
            <person name="Jensen J.S."/>
        </authorList>
    </citation>
    <scope>NUCLEOTIDE SEQUENCE</scope>
    <source>
        <strain evidence="2">M5725</strain>
    </source>
</reference>
<gene>
    <name evidence="2" type="ORF">QLQ80_02935</name>
</gene>
<feature type="transmembrane region" description="Helical" evidence="1">
    <location>
        <begin position="12"/>
        <end position="31"/>
    </location>
</feature>
<keyword evidence="3" id="KW-1185">Reference proteome</keyword>
<keyword evidence="1" id="KW-0472">Membrane</keyword>
<dbReference type="EMBL" id="JASDDP010000024">
    <property type="protein sequence ID" value="MDJ1646018.1"/>
    <property type="molecule type" value="Genomic_DNA"/>
</dbReference>